<dbReference type="Proteomes" id="UP000092508">
    <property type="component" value="Unassembled WGS sequence"/>
</dbReference>
<reference evidence="1 2" key="1">
    <citation type="submission" date="2016-06" db="EMBL/GenBank/DDBJ databases">
        <title>Draft genome of Moraxella atlantae CCUG 66109.</title>
        <authorList>
            <person name="Salva-Serra F."/>
            <person name="Engstrom-Jakobsson H."/>
            <person name="Thorell K."/>
            <person name="Gonzales-Siles L."/>
            <person name="Karlsson R."/>
            <person name="Boulund F."/>
            <person name="Engstrand L."/>
            <person name="Kristiansson E."/>
            <person name="Moore E."/>
        </authorList>
    </citation>
    <scope>NUCLEOTIDE SEQUENCE [LARGE SCALE GENOMIC DNA]</scope>
    <source>
        <strain evidence="1 2">CCUG 66109</strain>
    </source>
</reference>
<dbReference type="AlphaFoldDB" id="A0A1B8QE07"/>
<protein>
    <submittedName>
        <fullName evidence="1">Uncharacterized protein</fullName>
    </submittedName>
</protein>
<evidence type="ECO:0000313" key="2">
    <source>
        <dbReference type="Proteomes" id="UP000092508"/>
    </source>
</evidence>
<organism evidence="1 2">
    <name type="scientific">Faucicola atlantae</name>
    <dbReference type="NCBI Taxonomy" id="34059"/>
    <lineage>
        <taxon>Bacteria</taxon>
        <taxon>Pseudomonadati</taxon>
        <taxon>Pseudomonadota</taxon>
        <taxon>Gammaproteobacteria</taxon>
        <taxon>Moraxellales</taxon>
        <taxon>Moraxellaceae</taxon>
        <taxon>Faucicola</taxon>
    </lineage>
</organism>
<evidence type="ECO:0000313" key="1">
    <source>
        <dbReference type="EMBL" id="OBX79851.1"/>
    </source>
</evidence>
<name>A0A1B8QE07_9GAMM</name>
<dbReference type="EMBL" id="LZMZ01000009">
    <property type="protein sequence ID" value="OBX79851.1"/>
    <property type="molecule type" value="Genomic_DNA"/>
</dbReference>
<comment type="caution">
    <text evidence="1">The sequence shown here is derived from an EMBL/GenBank/DDBJ whole genome shotgun (WGS) entry which is preliminary data.</text>
</comment>
<accession>A0A1B8QE07</accession>
<gene>
    <name evidence="1" type="ORF">A9308_04240</name>
</gene>
<dbReference type="RefSeq" id="WP_067059058.1">
    <property type="nucleotide sequence ID" value="NZ_CP171125.1"/>
</dbReference>
<sequence length="64" mass="7196">MAKFILNNIHLSSSHTKTAHSAQSRVGIAFAQKNRYNNCFWRVDRGKLPPKRAIFSQLLANALG</sequence>
<proteinExistence type="predicted"/>
<dbReference type="STRING" id="34059.A9308_04240"/>